<comment type="caution">
    <text evidence="1">The sequence shown here is derived from an EMBL/GenBank/DDBJ whole genome shotgun (WGS) entry which is preliminary data.</text>
</comment>
<organism evidence="1">
    <name type="scientific">Brassica cretica</name>
    <name type="common">Mustard</name>
    <dbReference type="NCBI Taxonomy" id="69181"/>
    <lineage>
        <taxon>Eukaryota</taxon>
        <taxon>Viridiplantae</taxon>
        <taxon>Streptophyta</taxon>
        <taxon>Embryophyta</taxon>
        <taxon>Tracheophyta</taxon>
        <taxon>Spermatophyta</taxon>
        <taxon>Magnoliopsida</taxon>
        <taxon>eudicotyledons</taxon>
        <taxon>Gunneridae</taxon>
        <taxon>Pentapetalae</taxon>
        <taxon>rosids</taxon>
        <taxon>malvids</taxon>
        <taxon>Brassicales</taxon>
        <taxon>Brassicaceae</taxon>
        <taxon>Brassiceae</taxon>
        <taxon>Brassica</taxon>
    </lineage>
</organism>
<protein>
    <submittedName>
        <fullName evidence="1">Uncharacterized protein</fullName>
    </submittedName>
</protein>
<dbReference type="EMBL" id="QGKY02002305">
    <property type="protein sequence ID" value="KAF2533261.1"/>
    <property type="molecule type" value="Genomic_DNA"/>
</dbReference>
<proteinExistence type="predicted"/>
<gene>
    <name evidence="1" type="ORF">F2Q70_00030172</name>
</gene>
<sequence length="97" mass="10581">MKAVHAEGHLDVGVSPCMFLGIFGHICRSPGCDVDTTGFPRDFVSSVMLIAGAKPVHARHVWGGLVFPRPRIQRVQRNPLFAGSGRLRETGSWPMAE</sequence>
<name>A0A8S9FJ81_BRACR</name>
<dbReference type="AlphaFoldDB" id="A0A8S9FJ81"/>
<accession>A0A8S9FJ81</accession>
<reference evidence="1" key="1">
    <citation type="submission" date="2019-12" db="EMBL/GenBank/DDBJ databases">
        <title>Genome sequencing and annotation of Brassica cretica.</title>
        <authorList>
            <person name="Studholme D.J."/>
            <person name="Sarris P.F."/>
        </authorList>
    </citation>
    <scope>NUCLEOTIDE SEQUENCE</scope>
    <source>
        <strain evidence="1">PFS-102/07</strain>
        <tissue evidence="1">Leaf</tissue>
    </source>
</reference>
<evidence type="ECO:0000313" key="1">
    <source>
        <dbReference type="EMBL" id="KAF2533261.1"/>
    </source>
</evidence>